<proteinExistence type="predicted"/>
<dbReference type="InterPro" id="IPR018683">
    <property type="entry name" value="DUF2169"/>
</dbReference>
<accession>A0A427TWP9</accession>
<sequence length="327" mass="36835">MQLWDIEHTEGLLIKGRFQSDVDGHEVWVLTAKRQWNMLDKQWQEVPAEGIYDDPVYLGEPGSSVMKIDHEFPVTKQNTDVLVYGKARSYAKRPVVYHECRVLIDGHIDKTIAVHGERLWIQHGGTVTVSNPKPFVEADIHYGKALGGDARNRIGCGIASSTAELLNKPVPSVFFPNEEWAPNSKNVRLAGFGPIAPFFAERTQYGGTFDVHWEEHRRPLLPQDFNPKFYQSASSDQQCNGFLVGGERLMMSGFSHDEVFSFRLPAEKYLARASFSEEDLCLPMQIHTLFVDTESMSLTLSYSASFPCQGKGHLLVSSKVSQVQEEV</sequence>
<reference evidence="2 3" key="1">
    <citation type="submission" date="2018-12" db="EMBL/GenBank/DDBJ databases">
        <title>Genomic taxonomy of the Vibrionaceae family.</title>
        <authorList>
            <person name="Gomez-Gil B."/>
            <person name="Enciso-Ibarra K."/>
        </authorList>
    </citation>
    <scope>NUCLEOTIDE SEQUENCE [LARGE SCALE GENOMIC DNA]</scope>
    <source>
        <strain evidence="2 3">CAIM 594</strain>
    </source>
</reference>
<comment type="caution">
    <text evidence="2">The sequence shown here is derived from an EMBL/GenBank/DDBJ whole genome shotgun (WGS) entry which is preliminary data.</text>
</comment>
<dbReference type="RefSeq" id="WP_125323282.1">
    <property type="nucleotide sequence ID" value="NZ_AP024890.1"/>
</dbReference>
<feature type="domain" description="DUF2169" evidence="1">
    <location>
        <begin position="24"/>
        <end position="302"/>
    </location>
</feature>
<evidence type="ECO:0000313" key="3">
    <source>
        <dbReference type="Proteomes" id="UP000269041"/>
    </source>
</evidence>
<evidence type="ECO:0000313" key="2">
    <source>
        <dbReference type="EMBL" id="RSD28908.1"/>
    </source>
</evidence>
<evidence type="ECO:0000259" key="1">
    <source>
        <dbReference type="Pfam" id="PF09937"/>
    </source>
</evidence>
<dbReference type="Proteomes" id="UP000269041">
    <property type="component" value="Unassembled WGS sequence"/>
</dbReference>
<gene>
    <name evidence="2" type="ORF">EJA03_18870</name>
</gene>
<organism evidence="2 3">
    <name type="scientific">Vibrio pectenicida</name>
    <dbReference type="NCBI Taxonomy" id="62763"/>
    <lineage>
        <taxon>Bacteria</taxon>
        <taxon>Pseudomonadati</taxon>
        <taxon>Pseudomonadota</taxon>
        <taxon>Gammaproteobacteria</taxon>
        <taxon>Vibrionales</taxon>
        <taxon>Vibrionaceae</taxon>
        <taxon>Vibrio</taxon>
    </lineage>
</organism>
<keyword evidence="3" id="KW-1185">Reference proteome</keyword>
<dbReference type="EMBL" id="RSFA01000144">
    <property type="protein sequence ID" value="RSD28908.1"/>
    <property type="molecule type" value="Genomic_DNA"/>
</dbReference>
<dbReference type="OrthoDB" id="237820at2"/>
<protein>
    <submittedName>
        <fullName evidence="2">DUF2169 domain-containing protein</fullName>
    </submittedName>
</protein>
<dbReference type="AlphaFoldDB" id="A0A427TWP9"/>
<dbReference type="Pfam" id="PF09937">
    <property type="entry name" value="DUF2169"/>
    <property type="match status" value="1"/>
</dbReference>
<name>A0A427TWP9_9VIBR</name>